<dbReference type="InterPro" id="IPR036052">
    <property type="entry name" value="TrpB-like_PALP_sf"/>
</dbReference>
<dbReference type="Gene3D" id="3.40.50.1100">
    <property type="match status" value="2"/>
</dbReference>
<feature type="modified residue" description="N6-(pyridoxal phosphate)lysine" evidence="4">
    <location>
        <position position="114"/>
    </location>
</feature>
<sequence>MAAAVEMQSRQWGDRIPDAVRHASPAIWTNPSLTATASVLPDLAIGRADVDGAVARWNRFAPLLARLFPEEGAGRIDSPLVPLDGPLARDILDGAAGRVLVKADHALPVTGCIKARGGVYEVLAYAEELALRAGLLAEGQTYAAFADPDFRALFARHIIAVGSTGNLGFSVGLMGRALGFAVEVHMSHDAKAWKKQRLRELGARVVEHRGDYGAAVAAARGAFAGRADAHFVDDEDSVDLFLGYAAAALDLQRQLAEAGIAVGPAHPLFVYLPCGVGGAPGGVAFGLKLLFGDVVHPVFVEPVASPCMLVQLAAGLDRSVSVYDVGLDNRTAADGLACASASMLVARTLEKLVAAVVTVPDDALYRWLKVMWTEAAVRLEPSAAAGFAAAGRFAASLPAEARADATHVIWTTGGAHLPAEEFEAALARG</sequence>
<evidence type="ECO:0000256" key="1">
    <source>
        <dbReference type="ARBA" id="ARBA00001933"/>
    </source>
</evidence>
<proteinExistence type="inferred from homology"/>
<dbReference type="HAMAP" id="MF_01030">
    <property type="entry name" value="D_Ser_dehydrat"/>
    <property type="match status" value="1"/>
</dbReference>
<dbReference type="EMBL" id="JBEPNW010000002">
    <property type="protein sequence ID" value="MET3864302.1"/>
    <property type="molecule type" value="Genomic_DNA"/>
</dbReference>
<dbReference type="Pfam" id="PF00291">
    <property type="entry name" value="PALP"/>
    <property type="match status" value="1"/>
</dbReference>
<comment type="catalytic activity">
    <reaction evidence="4">
        <text>D-serine = pyruvate + NH4(+)</text>
        <dbReference type="Rhea" id="RHEA:13977"/>
        <dbReference type="ChEBI" id="CHEBI:15361"/>
        <dbReference type="ChEBI" id="CHEBI:28938"/>
        <dbReference type="ChEBI" id="CHEBI:35247"/>
        <dbReference type="EC" id="4.3.1.18"/>
    </reaction>
</comment>
<dbReference type="SUPFAM" id="SSF53686">
    <property type="entry name" value="Tryptophan synthase beta subunit-like PLP-dependent enzymes"/>
    <property type="match status" value="1"/>
</dbReference>
<gene>
    <name evidence="4" type="primary">dsdA</name>
    <name evidence="6" type="ORF">ABIC20_001611</name>
</gene>
<protein>
    <recommendedName>
        <fullName evidence="4">Probable D-serine dehydratase</fullName>
        <ecNumber evidence="4">4.3.1.18</ecNumber>
    </recommendedName>
    <alternativeName>
        <fullName evidence="4">D-serine deaminase</fullName>
        <shortName evidence="4">DSD</shortName>
    </alternativeName>
</protein>
<accession>A0ABV2NCU5</accession>
<evidence type="ECO:0000256" key="4">
    <source>
        <dbReference type="HAMAP-Rule" id="MF_01030"/>
    </source>
</evidence>
<dbReference type="PANTHER" id="PTHR48078:SF9">
    <property type="entry name" value="D-SERINE DEHYDRATASE"/>
    <property type="match status" value="1"/>
</dbReference>
<feature type="domain" description="Tryptophan synthase beta chain-like PALP" evidence="5">
    <location>
        <begin position="94"/>
        <end position="407"/>
    </location>
</feature>
<dbReference type="PANTHER" id="PTHR48078">
    <property type="entry name" value="THREONINE DEHYDRATASE, MITOCHONDRIAL-RELATED"/>
    <property type="match status" value="1"/>
</dbReference>
<comment type="cofactor">
    <cofactor evidence="1 4">
        <name>pyridoxal 5'-phosphate</name>
        <dbReference type="ChEBI" id="CHEBI:597326"/>
    </cofactor>
</comment>
<organism evidence="6 7">
    <name type="scientific">Methylobacterium radiotolerans</name>
    <dbReference type="NCBI Taxonomy" id="31998"/>
    <lineage>
        <taxon>Bacteria</taxon>
        <taxon>Pseudomonadati</taxon>
        <taxon>Pseudomonadota</taxon>
        <taxon>Alphaproteobacteria</taxon>
        <taxon>Hyphomicrobiales</taxon>
        <taxon>Methylobacteriaceae</taxon>
        <taxon>Methylobacterium</taxon>
    </lineage>
</organism>
<keyword evidence="2 4" id="KW-0663">Pyridoxal phosphate</keyword>
<name>A0ABV2NCU5_9HYPH</name>
<dbReference type="InterPro" id="IPR050147">
    <property type="entry name" value="Ser/Thr_Dehydratase"/>
</dbReference>
<evidence type="ECO:0000313" key="6">
    <source>
        <dbReference type="EMBL" id="MET3864302.1"/>
    </source>
</evidence>
<dbReference type="EC" id="4.3.1.18" evidence="4"/>
<evidence type="ECO:0000259" key="5">
    <source>
        <dbReference type="Pfam" id="PF00291"/>
    </source>
</evidence>
<evidence type="ECO:0000256" key="3">
    <source>
        <dbReference type="ARBA" id="ARBA00023239"/>
    </source>
</evidence>
<dbReference type="GO" id="GO:0008721">
    <property type="term" value="F:D-serine ammonia-lyase activity"/>
    <property type="evidence" value="ECO:0007669"/>
    <property type="project" value="UniProtKB-EC"/>
</dbReference>
<dbReference type="RefSeq" id="WP_070998342.1">
    <property type="nucleotide sequence ID" value="NZ_JBEPNV010000001.1"/>
</dbReference>
<reference evidence="6 7" key="1">
    <citation type="submission" date="2024-06" db="EMBL/GenBank/DDBJ databases">
        <title>Genomics of switchgrass bacterial isolates.</title>
        <authorList>
            <person name="Shade A."/>
        </authorList>
    </citation>
    <scope>NUCLEOTIDE SEQUENCE [LARGE SCALE GENOMIC DNA]</scope>
    <source>
        <strain evidence="6 7">PvP084</strain>
    </source>
</reference>
<evidence type="ECO:0000313" key="7">
    <source>
        <dbReference type="Proteomes" id="UP001549119"/>
    </source>
</evidence>
<dbReference type="InterPro" id="IPR011780">
    <property type="entry name" value="D_Ser_am_lyase"/>
</dbReference>
<comment type="similarity">
    <text evidence="4">Belongs to the serine/threonine dehydratase family. DsdA subfamily.</text>
</comment>
<keyword evidence="7" id="KW-1185">Reference proteome</keyword>
<comment type="caution">
    <text evidence="6">The sequence shown here is derived from an EMBL/GenBank/DDBJ whole genome shotgun (WGS) entry which is preliminary data.</text>
</comment>
<dbReference type="NCBIfam" id="NF002823">
    <property type="entry name" value="PRK02991.1"/>
    <property type="match status" value="1"/>
</dbReference>
<evidence type="ECO:0000256" key="2">
    <source>
        <dbReference type="ARBA" id="ARBA00022898"/>
    </source>
</evidence>
<dbReference type="InterPro" id="IPR001926">
    <property type="entry name" value="TrpB-like_PALP"/>
</dbReference>
<dbReference type="NCBIfam" id="TIGR02035">
    <property type="entry name" value="D_Ser_am_lyase"/>
    <property type="match status" value="1"/>
</dbReference>
<dbReference type="Proteomes" id="UP001549119">
    <property type="component" value="Unassembled WGS sequence"/>
</dbReference>
<keyword evidence="3 4" id="KW-0456">Lyase</keyword>